<feature type="region of interest" description="Disordered" evidence="1">
    <location>
        <begin position="1"/>
        <end position="106"/>
    </location>
</feature>
<protein>
    <submittedName>
        <fullName evidence="2">Uncharacterized protein</fullName>
    </submittedName>
</protein>
<gene>
    <name evidence="2" type="ORF">ATNIH1004_007503</name>
</gene>
<evidence type="ECO:0000256" key="1">
    <source>
        <dbReference type="SAM" id="MobiDB-lite"/>
    </source>
</evidence>
<feature type="compositionally biased region" description="Polar residues" evidence="1">
    <location>
        <begin position="329"/>
        <end position="338"/>
    </location>
</feature>
<evidence type="ECO:0000313" key="2">
    <source>
        <dbReference type="EMBL" id="KAA8646080.1"/>
    </source>
</evidence>
<feature type="compositionally biased region" description="Polar residues" evidence="1">
    <location>
        <begin position="68"/>
        <end position="78"/>
    </location>
</feature>
<dbReference type="RefSeq" id="XP_033425441.1">
    <property type="nucleotide sequence ID" value="XM_033572126.1"/>
</dbReference>
<feature type="compositionally biased region" description="Low complexity" evidence="1">
    <location>
        <begin position="90"/>
        <end position="106"/>
    </location>
</feature>
<organism evidence="2 3">
    <name type="scientific">Aspergillus tanneri</name>
    <dbReference type="NCBI Taxonomy" id="1220188"/>
    <lineage>
        <taxon>Eukaryota</taxon>
        <taxon>Fungi</taxon>
        <taxon>Dikarya</taxon>
        <taxon>Ascomycota</taxon>
        <taxon>Pezizomycotina</taxon>
        <taxon>Eurotiomycetes</taxon>
        <taxon>Eurotiomycetidae</taxon>
        <taxon>Eurotiales</taxon>
        <taxon>Aspergillaceae</taxon>
        <taxon>Aspergillus</taxon>
        <taxon>Aspergillus subgen. Circumdati</taxon>
    </lineage>
</organism>
<evidence type="ECO:0000313" key="3">
    <source>
        <dbReference type="Proteomes" id="UP000324241"/>
    </source>
</evidence>
<dbReference type="AlphaFoldDB" id="A0A5M9MLA8"/>
<reference evidence="2 3" key="1">
    <citation type="submission" date="2019-08" db="EMBL/GenBank/DDBJ databases">
        <title>The genome sequence of a newly discovered highly antifungal drug resistant Aspergillus species, Aspergillus tanneri NIH 1004.</title>
        <authorList>
            <person name="Mounaud S."/>
            <person name="Singh I."/>
            <person name="Joardar V."/>
            <person name="Pakala S."/>
            <person name="Pakala S."/>
            <person name="Venepally P."/>
            <person name="Chung J.K."/>
            <person name="Losada L."/>
            <person name="Nierman W.C."/>
        </authorList>
    </citation>
    <scope>NUCLEOTIDE SEQUENCE [LARGE SCALE GENOMIC DNA]</scope>
    <source>
        <strain evidence="2 3">NIH1004</strain>
    </source>
</reference>
<name>A0A5M9MLA8_9EURO</name>
<accession>A0A5M9MLA8</accession>
<feature type="compositionally biased region" description="Basic and acidic residues" evidence="1">
    <location>
        <begin position="19"/>
        <end position="33"/>
    </location>
</feature>
<feature type="compositionally biased region" description="Basic residues" evidence="1">
    <location>
        <begin position="1"/>
        <end position="18"/>
    </location>
</feature>
<dbReference type="EMBL" id="QUQM01000007">
    <property type="protein sequence ID" value="KAA8646080.1"/>
    <property type="molecule type" value="Genomic_DNA"/>
</dbReference>
<feature type="region of interest" description="Disordered" evidence="1">
    <location>
        <begin position="383"/>
        <end position="438"/>
    </location>
</feature>
<dbReference type="VEuPathDB" id="FungiDB:EYZ11_001930"/>
<proteinExistence type="predicted"/>
<dbReference type="Proteomes" id="UP000324241">
    <property type="component" value="Unassembled WGS sequence"/>
</dbReference>
<feature type="compositionally biased region" description="Polar residues" evidence="1">
    <location>
        <begin position="38"/>
        <end position="58"/>
    </location>
</feature>
<dbReference type="VEuPathDB" id="FungiDB:EYZ11_001944"/>
<dbReference type="GeneID" id="54330205"/>
<feature type="region of interest" description="Disordered" evidence="1">
    <location>
        <begin position="281"/>
        <end position="357"/>
    </location>
</feature>
<comment type="caution">
    <text evidence="2">The sequence shown here is derived from an EMBL/GenBank/DDBJ whole genome shotgun (WGS) entry which is preliminary data.</text>
</comment>
<sequence length="438" mass="48201">MQKRPAKKQKSASKKKSLKPSDPDNPEAEHVEVLDNQPKPQAESSPSKNVQSRTSKSPNKPKPKHTRILTNAGASLQQHTKKNRGSHPQSLRNVPVSPSSSRLPTLSPQAEAAIQLETYSPKDTCKGDARMGQLPATAHAGGKSYLKIFFGRKSPYPRWLVERKSSSAAFQDSDPEGLEWVLDAEPHVPPLTSGSSWLYSYAYWHLENALTDPIFRHYVRRSIREDYEGAYSRLQDPIPPLPPALYSPCFLDRPAALDRIPFRFPGYEHPSLAQRLVSQASLPVESSPDRRHPRSSKIRSSSSSDHGPCQQETSLRSTLEEGADGTPTPVGSQMSGQFPSKEKGESSHAASNKKFTPRPIILEEGEISRAAEQRYLVAVAAEEEARSRVAVSNEKGKPRTAVPEGEGKSSHAASNWKGKARLEVAEEGEVISFPQNGT</sequence>